<protein>
    <recommendedName>
        <fullName evidence="12">Cardiolipin synthase A</fullName>
        <shortName evidence="12">CL synthase</shortName>
        <ecNumber evidence="12">2.7.8.-</ecNumber>
    </recommendedName>
</protein>
<dbReference type="STRING" id="505317.OA57_04470"/>
<evidence type="ECO:0000256" key="6">
    <source>
        <dbReference type="ARBA" id="ARBA00022737"/>
    </source>
</evidence>
<feature type="transmembrane region" description="Helical" evidence="12">
    <location>
        <begin position="12"/>
        <end position="30"/>
    </location>
</feature>
<keyword evidence="15" id="KW-1185">Reference proteome</keyword>
<dbReference type="Gene3D" id="3.30.870.10">
    <property type="entry name" value="Endonuclease Chain A"/>
    <property type="match status" value="2"/>
</dbReference>
<keyword evidence="6" id="KW-0677">Repeat</keyword>
<keyword evidence="2 12" id="KW-1003">Cell membrane</keyword>
<feature type="active site" evidence="12">
    <location>
        <position position="232"/>
    </location>
</feature>
<dbReference type="GO" id="GO:0032049">
    <property type="term" value="P:cardiolipin biosynthetic process"/>
    <property type="evidence" value="ECO:0007669"/>
    <property type="project" value="UniProtKB-UniRule"/>
</dbReference>
<evidence type="ECO:0000256" key="3">
    <source>
        <dbReference type="ARBA" id="ARBA00022516"/>
    </source>
</evidence>
<evidence type="ECO:0000259" key="13">
    <source>
        <dbReference type="PROSITE" id="PS50035"/>
    </source>
</evidence>
<sequence length="486" mass="55762">MNTELSQIIGYLMPPLIWIFSVGITARLAFKKQAVSITLAWLLVIYIIPLFGIIAYLVLGEIKLGRRRAESFKKLTPLYKEWFSSFDQCSNLTLSNQNLRFKPLFALSRHRIGIPCVLGNELHILDTPQRIISAMIRDIERAQHTIDMTFYIWFDGGLVNDVMTALIQAAKRGVKVQILLDSVGSKKFLGGKNYRYMREHGIRIEEALHANLFRMFFRRIDLRQHRKIVIIDDQVAYTGSMNMVDPRYFKQNARVGQWIDIMVRIEGPVSLILRGIHSMDWQMETEEEVALLPQCPILQHKPDDSHGVQILPSGPGFSEDMMIQSLLLVISSARRSITITSPYFVPSATIASSLATAAIRGIDVQLILPEKNDSLLVEWASRTFFDELLEAGVKIYRFKHGLLHTKSILVDSRLALVGTVNMDARSFMLNFEVTMIVDDLSFGQEVEALQQGYLQQSDLMDIEKWINRPIYQRFFERLFFLFSPLL</sequence>
<evidence type="ECO:0000256" key="1">
    <source>
        <dbReference type="ARBA" id="ARBA00004651"/>
    </source>
</evidence>
<gene>
    <name evidence="14" type="primary">cls</name>
    <name evidence="12" type="synonym">clsA</name>
    <name evidence="14" type="ORF">OA57_04470</name>
</gene>
<dbReference type="Pfam" id="PF13396">
    <property type="entry name" value="PLDc_N"/>
    <property type="match status" value="1"/>
</dbReference>
<dbReference type="PROSITE" id="PS50035">
    <property type="entry name" value="PLD"/>
    <property type="match status" value="2"/>
</dbReference>
<evidence type="ECO:0000313" key="15">
    <source>
        <dbReference type="Proteomes" id="UP000030380"/>
    </source>
</evidence>
<dbReference type="CDD" id="cd09152">
    <property type="entry name" value="PLDc_EcCLS_like_1"/>
    <property type="match status" value="1"/>
</dbReference>
<dbReference type="GO" id="GO:0008808">
    <property type="term" value="F:cardiolipin synthase activity"/>
    <property type="evidence" value="ECO:0007669"/>
    <property type="project" value="UniProtKB-UniRule"/>
</dbReference>
<evidence type="ECO:0000256" key="4">
    <source>
        <dbReference type="ARBA" id="ARBA00022679"/>
    </source>
</evidence>
<keyword evidence="7 12" id="KW-1133">Transmembrane helix</keyword>
<feature type="active site" evidence="12">
    <location>
        <position position="225"/>
    </location>
</feature>
<evidence type="ECO:0000256" key="11">
    <source>
        <dbReference type="ARBA" id="ARBA00023264"/>
    </source>
</evidence>
<dbReference type="InterPro" id="IPR022924">
    <property type="entry name" value="Cardiolipin_synthase"/>
</dbReference>
<dbReference type="OrthoDB" id="9814092at2"/>
<keyword evidence="8 12" id="KW-0443">Lipid metabolism</keyword>
<organism evidence="14 15">
    <name type="scientific">Chelonobacter oris</name>
    <dbReference type="NCBI Taxonomy" id="505317"/>
    <lineage>
        <taxon>Bacteria</taxon>
        <taxon>Pseudomonadati</taxon>
        <taxon>Pseudomonadota</taxon>
        <taxon>Gammaproteobacteria</taxon>
        <taxon>Pasteurellales</taxon>
        <taxon>Pasteurellaceae</taxon>
        <taxon>Chelonobacter</taxon>
    </lineage>
</organism>
<feature type="active site" evidence="12">
    <location>
        <position position="411"/>
    </location>
</feature>
<dbReference type="InterPro" id="IPR030840">
    <property type="entry name" value="CL_synthase_A"/>
</dbReference>
<evidence type="ECO:0000256" key="5">
    <source>
        <dbReference type="ARBA" id="ARBA00022692"/>
    </source>
</evidence>
<evidence type="ECO:0000256" key="9">
    <source>
        <dbReference type="ARBA" id="ARBA00023136"/>
    </source>
</evidence>
<evidence type="ECO:0000256" key="2">
    <source>
        <dbReference type="ARBA" id="ARBA00022475"/>
    </source>
</evidence>
<comment type="similarity">
    <text evidence="12">Belongs to the phospholipase D family. Cardiolipin synthase subfamily. ClsA sub-subfamily.</text>
</comment>
<dbReference type="EC" id="2.7.8.-" evidence="12"/>
<keyword evidence="5 12" id="KW-0812">Transmembrane</keyword>
<evidence type="ECO:0000256" key="7">
    <source>
        <dbReference type="ARBA" id="ARBA00022989"/>
    </source>
</evidence>
<comment type="caution">
    <text evidence="14">The sequence shown here is derived from an EMBL/GenBank/DDBJ whole genome shotgun (WGS) entry which is preliminary data.</text>
</comment>
<feature type="domain" description="PLD phosphodiesterase" evidence="13">
    <location>
        <begin position="399"/>
        <end position="426"/>
    </location>
</feature>
<keyword evidence="3 12" id="KW-0444">Lipid biosynthesis</keyword>
<dbReference type="SUPFAM" id="SSF56024">
    <property type="entry name" value="Phospholipase D/nuclease"/>
    <property type="match status" value="2"/>
</dbReference>
<feature type="domain" description="PLD phosphodiesterase" evidence="13">
    <location>
        <begin position="220"/>
        <end position="247"/>
    </location>
</feature>
<comment type="function">
    <text evidence="12">Catalyzes the reversible phosphatidyl group transfer from one phosphatidylglycerol molecule to another to form cardiolipin (CL) (diphosphatidylglycerol) and glycerol.</text>
</comment>
<dbReference type="EMBL" id="JSUM01000006">
    <property type="protein sequence ID" value="KGQ70639.1"/>
    <property type="molecule type" value="Genomic_DNA"/>
</dbReference>
<dbReference type="PANTHER" id="PTHR21248">
    <property type="entry name" value="CARDIOLIPIN SYNTHASE"/>
    <property type="match status" value="1"/>
</dbReference>
<dbReference type="HAMAP" id="MF_00190">
    <property type="entry name" value="Cardiolipin_synth_ClsA"/>
    <property type="match status" value="1"/>
</dbReference>
<feature type="active site" evidence="12">
    <location>
        <position position="404"/>
    </location>
</feature>
<dbReference type="InterPro" id="IPR025202">
    <property type="entry name" value="PLD-like_dom"/>
</dbReference>
<dbReference type="GO" id="GO:0005886">
    <property type="term" value="C:plasma membrane"/>
    <property type="evidence" value="ECO:0007669"/>
    <property type="project" value="UniProtKB-SubCell"/>
</dbReference>
<evidence type="ECO:0000256" key="10">
    <source>
        <dbReference type="ARBA" id="ARBA00023209"/>
    </source>
</evidence>
<comment type="catalytic activity">
    <reaction evidence="12">
        <text>2 a 1,2-diacyl-sn-glycero-3-phospho-(1'-sn-glycerol) = a cardiolipin + glycerol</text>
        <dbReference type="Rhea" id="RHEA:31451"/>
        <dbReference type="ChEBI" id="CHEBI:17754"/>
        <dbReference type="ChEBI" id="CHEBI:62237"/>
        <dbReference type="ChEBI" id="CHEBI:64716"/>
    </reaction>
</comment>
<keyword evidence="4 12" id="KW-0808">Transferase</keyword>
<evidence type="ECO:0000313" key="14">
    <source>
        <dbReference type="EMBL" id="KGQ70639.1"/>
    </source>
</evidence>
<dbReference type="NCBIfam" id="TIGR04265">
    <property type="entry name" value="bac_cardiolipin"/>
    <property type="match status" value="1"/>
</dbReference>
<feature type="active site" evidence="12">
    <location>
        <position position="406"/>
    </location>
</feature>
<keyword evidence="9 12" id="KW-0472">Membrane</keyword>
<dbReference type="RefSeq" id="WP_034614017.1">
    <property type="nucleotide sequence ID" value="NZ_JSUM01000006.1"/>
</dbReference>
<dbReference type="InterPro" id="IPR001736">
    <property type="entry name" value="PLipase_D/transphosphatidylase"/>
</dbReference>
<feature type="transmembrane region" description="Helical" evidence="12">
    <location>
        <begin position="36"/>
        <end position="59"/>
    </location>
</feature>
<dbReference type="Pfam" id="PF13091">
    <property type="entry name" value="PLDc_2"/>
    <property type="match status" value="2"/>
</dbReference>
<evidence type="ECO:0000256" key="12">
    <source>
        <dbReference type="HAMAP-Rule" id="MF_00190"/>
    </source>
</evidence>
<comment type="subcellular location">
    <subcellularLocation>
        <location evidence="1 12">Cell membrane</location>
        <topology evidence="1 12">Multi-pass membrane protein</topology>
    </subcellularLocation>
</comment>
<dbReference type="SMART" id="SM00155">
    <property type="entry name" value="PLDc"/>
    <property type="match status" value="2"/>
</dbReference>
<keyword evidence="11 12" id="KW-1208">Phospholipid metabolism</keyword>
<reference evidence="14 15" key="1">
    <citation type="submission" date="2014-11" db="EMBL/GenBank/DDBJ databases">
        <title>Draft genome sequence of Chelonobacter oris 1662T, associated with respiratory disease in Hermann's Tortoises.</title>
        <authorList>
            <person name="Kudirkiene E."/>
            <person name="Hansen M.J."/>
            <person name="Bojesen A.M."/>
        </authorList>
    </citation>
    <scope>NUCLEOTIDE SEQUENCE [LARGE SCALE GENOMIC DNA]</scope>
    <source>
        <strain evidence="14 15">1662</strain>
    </source>
</reference>
<dbReference type="Proteomes" id="UP000030380">
    <property type="component" value="Unassembled WGS sequence"/>
</dbReference>
<proteinExistence type="inferred from homology"/>
<name>A0A0A3BAS1_9PAST</name>
<evidence type="ECO:0000256" key="8">
    <source>
        <dbReference type="ARBA" id="ARBA00023098"/>
    </source>
</evidence>
<feature type="active site" evidence="12">
    <location>
        <position position="227"/>
    </location>
</feature>
<dbReference type="AlphaFoldDB" id="A0A0A3BAS1"/>
<dbReference type="PANTHER" id="PTHR21248:SF22">
    <property type="entry name" value="PHOSPHOLIPASE D"/>
    <property type="match status" value="1"/>
</dbReference>
<dbReference type="InterPro" id="IPR027379">
    <property type="entry name" value="CLS_N"/>
</dbReference>
<keyword evidence="10 12" id="KW-0594">Phospholipid biosynthesis</keyword>
<accession>A0A0A3BAS1</accession>